<comment type="caution">
    <text evidence="2">The sequence shown here is derived from an EMBL/GenBank/DDBJ whole genome shotgun (WGS) entry which is preliminary data.</text>
</comment>
<protein>
    <recommendedName>
        <fullName evidence="4">Calmodulin-lysine N-methyltransferase</fullName>
    </recommendedName>
</protein>
<dbReference type="Gene3D" id="3.40.50.150">
    <property type="entry name" value="Vaccinia Virus protein VP39"/>
    <property type="match status" value="1"/>
</dbReference>
<dbReference type="Proteomes" id="UP000660262">
    <property type="component" value="Unassembled WGS sequence"/>
</dbReference>
<dbReference type="CDD" id="cd02440">
    <property type="entry name" value="AdoMet_MTases"/>
    <property type="match status" value="1"/>
</dbReference>
<dbReference type="InterPro" id="IPR019410">
    <property type="entry name" value="Methyltransf_16"/>
</dbReference>
<evidence type="ECO:0000313" key="2">
    <source>
        <dbReference type="EMBL" id="GHP03910.1"/>
    </source>
</evidence>
<evidence type="ECO:0008006" key="4">
    <source>
        <dbReference type="Google" id="ProtNLM"/>
    </source>
</evidence>
<feature type="compositionally biased region" description="Low complexity" evidence="1">
    <location>
        <begin position="127"/>
        <end position="136"/>
    </location>
</feature>
<gene>
    <name evidence="2" type="ORF">PPROV_000266400</name>
</gene>
<dbReference type="PANTHER" id="PTHR14614">
    <property type="entry name" value="HEPATOCELLULAR CARCINOMA-ASSOCIATED ANTIGEN"/>
    <property type="match status" value="1"/>
</dbReference>
<accession>A0A830HDK7</accession>
<dbReference type="OrthoDB" id="413520at2759"/>
<proteinExistence type="predicted"/>
<dbReference type="InterPro" id="IPR029063">
    <property type="entry name" value="SAM-dependent_MTases_sf"/>
</dbReference>
<dbReference type="EMBL" id="BNJQ01000006">
    <property type="protein sequence ID" value="GHP03910.1"/>
    <property type="molecule type" value="Genomic_DNA"/>
</dbReference>
<organism evidence="2 3">
    <name type="scientific">Pycnococcus provasolii</name>
    <dbReference type="NCBI Taxonomy" id="41880"/>
    <lineage>
        <taxon>Eukaryota</taxon>
        <taxon>Viridiplantae</taxon>
        <taxon>Chlorophyta</taxon>
        <taxon>Pseudoscourfieldiophyceae</taxon>
        <taxon>Pseudoscourfieldiales</taxon>
        <taxon>Pycnococcaceae</taxon>
        <taxon>Pycnococcus</taxon>
    </lineage>
</organism>
<feature type="region of interest" description="Disordered" evidence="1">
    <location>
        <begin position="111"/>
        <end position="136"/>
    </location>
</feature>
<evidence type="ECO:0000313" key="3">
    <source>
        <dbReference type="Proteomes" id="UP000660262"/>
    </source>
</evidence>
<dbReference type="AlphaFoldDB" id="A0A830HDK7"/>
<sequence>MAPPPVLYLSGYVDGEYVHDDEMPCAQLDRWTLQTYEKVALNLYDTRVEVVQKINDVGESHNREGEQDKGSIGVGAVLWEAAIMTMCHLLTSETEASTHLRELITTRANAKQKIPTTKKASRKANASKRTTTASAKATPLRGVRAVELGTGTGLLASALAAGGCVDVVATDLERVVPLMKENLSGVEALRVEALPWGCEHDENTRAIRDQAQPDLVVVTDPVYQPHFVTPFVHTMRVMMEIADEDRDQQPPRVGVVCYEMRDPEVATRLERELRDAFECVDEHSVCEAVEGYEELSTDHVRMFVLRQPRFPSLID</sequence>
<dbReference type="Pfam" id="PF10294">
    <property type="entry name" value="Methyltransf_16"/>
    <property type="match status" value="1"/>
</dbReference>
<evidence type="ECO:0000256" key="1">
    <source>
        <dbReference type="SAM" id="MobiDB-lite"/>
    </source>
</evidence>
<dbReference type="SUPFAM" id="SSF53335">
    <property type="entry name" value="S-adenosyl-L-methionine-dependent methyltransferases"/>
    <property type="match status" value="1"/>
</dbReference>
<reference evidence="2" key="1">
    <citation type="submission" date="2020-10" db="EMBL/GenBank/DDBJ databases">
        <title>Unveiling of a novel bifunctional photoreceptor, Dualchrome1, isolated from a cosmopolitan green alga.</title>
        <authorList>
            <person name="Suzuki S."/>
            <person name="Kawachi M."/>
        </authorList>
    </citation>
    <scope>NUCLEOTIDE SEQUENCE</scope>
    <source>
        <strain evidence="2">NIES 2893</strain>
    </source>
</reference>
<name>A0A830HDK7_9CHLO</name>
<keyword evidence="3" id="KW-1185">Reference proteome</keyword>